<dbReference type="InterPro" id="IPR050406">
    <property type="entry name" value="FGGY_Carb_Kinase"/>
</dbReference>
<evidence type="ECO:0000259" key="10">
    <source>
        <dbReference type="Pfam" id="PF02782"/>
    </source>
</evidence>
<dbReference type="eggNOG" id="COG1070">
    <property type="taxonomic scope" value="Bacteria"/>
</dbReference>
<dbReference type="Pfam" id="PF02782">
    <property type="entry name" value="FGGY_C"/>
    <property type="match status" value="1"/>
</dbReference>
<feature type="domain" description="Carbohydrate kinase FGGY N-terminal" evidence="9">
    <location>
        <begin position="7"/>
        <end position="244"/>
    </location>
</feature>
<dbReference type="GO" id="GO:0008993">
    <property type="term" value="F:rhamnulokinase activity"/>
    <property type="evidence" value="ECO:0007669"/>
    <property type="project" value="InterPro"/>
</dbReference>
<dbReference type="STRING" id="298654.FraEuI1c_3900"/>
<dbReference type="PANTHER" id="PTHR43095:SF5">
    <property type="entry name" value="XYLULOSE KINASE"/>
    <property type="match status" value="1"/>
</dbReference>
<evidence type="ECO:0000256" key="4">
    <source>
        <dbReference type="ARBA" id="ARBA00022741"/>
    </source>
</evidence>
<evidence type="ECO:0000256" key="6">
    <source>
        <dbReference type="ARBA" id="ARBA00022840"/>
    </source>
</evidence>
<keyword evidence="12" id="KW-1185">Reference proteome</keyword>
<accession>E3J5G2</accession>
<evidence type="ECO:0000313" key="11">
    <source>
        <dbReference type="EMBL" id="ADP81906.1"/>
    </source>
</evidence>
<dbReference type="RefSeq" id="WP_013425024.1">
    <property type="nucleotide sequence ID" value="NC_014666.1"/>
</dbReference>
<dbReference type="InterPro" id="IPR018484">
    <property type="entry name" value="FGGY_N"/>
</dbReference>
<evidence type="ECO:0000259" key="9">
    <source>
        <dbReference type="Pfam" id="PF00370"/>
    </source>
</evidence>
<dbReference type="GO" id="GO:0005524">
    <property type="term" value="F:ATP binding"/>
    <property type="evidence" value="ECO:0007669"/>
    <property type="project" value="UniProtKB-KW"/>
</dbReference>
<dbReference type="EMBL" id="CP002299">
    <property type="protein sequence ID" value="ADP81906.1"/>
    <property type="molecule type" value="Genomic_DNA"/>
</dbReference>
<dbReference type="Pfam" id="PF00370">
    <property type="entry name" value="FGGY_N"/>
    <property type="match status" value="1"/>
</dbReference>
<evidence type="ECO:0000256" key="7">
    <source>
        <dbReference type="ARBA" id="ARBA00023308"/>
    </source>
</evidence>
<sequence length="492" mass="51237">MRQAAIAAVDLGASSGRVAVARIGAAGVDLREVHRFPNTPVRAGGRLRWDVLALFGGVVEGLRRGIGLTADLAGAGLDSVGVASWAVDYGLLDADGDLLGNPVSYRDAGTSSAVAAVLGELSPDELYAATGTQLQPFNTLFQLLARRDTAQSAAARHALLIPDLMTYWLTGELRTELTNASTTQLLDPRTAEWSTDLAGRLGVPVGLFPPLAAPGTPLGLVRADLGLAQRPQVVLAPSHDTAAAVAGIPADGDDFAFVCTGTWALVGVELPKPVITPESRAANFTNELGVDGTTRFLRNVTGFWLLQECVRHWREAGGDVDLPGLVAAAADVRGLRAVIDVQDPELTPPGDMPARVRAAAARVSGVTLDSRAEVARCILDSLALAVRRAVRTAAELSGRPVRVLHLVGGGVANTLFCQLVADACELPVLAGPTEAASWGTVLTQARALGAVEDSLGASRALIAHAAPPVRYTPTPSPAWDRADDECPRAEHP</sequence>
<dbReference type="KEGG" id="fri:FraEuI1c_3900"/>
<dbReference type="InterPro" id="IPR043129">
    <property type="entry name" value="ATPase_NBD"/>
</dbReference>
<dbReference type="GO" id="GO:0042732">
    <property type="term" value="P:D-xylose metabolic process"/>
    <property type="evidence" value="ECO:0007669"/>
    <property type="project" value="UniProtKB-KW"/>
</dbReference>
<keyword evidence="5 11" id="KW-0418">Kinase</keyword>
<protein>
    <submittedName>
        <fullName evidence="11">Carbohydrate kinase, FGGY-like protein</fullName>
    </submittedName>
</protein>
<keyword evidence="6" id="KW-0067">ATP-binding</keyword>
<gene>
    <name evidence="11" type="ordered locus">FraEuI1c_3900</name>
</gene>
<dbReference type="PANTHER" id="PTHR43095">
    <property type="entry name" value="SUGAR KINASE"/>
    <property type="match status" value="1"/>
</dbReference>
<proteinExistence type="inferred from homology"/>
<feature type="region of interest" description="Disordered" evidence="8">
    <location>
        <begin position="472"/>
        <end position="492"/>
    </location>
</feature>
<dbReference type="InParanoid" id="E3J5G2"/>
<evidence type="ECO:0000256" key="3">
    <source>
        <dbReference type="ARBA" id="ARBA00022679"/>
    </source>
</evidence>
<dbReference type="OrthoDB" id="9761504at2"/>
<dbReference type="SUPFAM" id="SSF53067">
    <property type="entry name" value="Actin-like ATPase domain"/>
    <property type="match status" value="2"/>
</dbReference>
<evidence type="ECO:0000256" key="8">
    <source>
        <dbReference type="SAM" id="MobiDB-lite"/>
    </source>
</evidence>
<dbReference type="Proteomes" id="UP000002484">
    <property type="component" value="Chromosome"/>
</dbReference>
<dbReference type="Gene3D" id="3.30.420.40">
    <property type="match status" value="2"/>
</dbReference>
<reference evidence="11 12" key="1">
    <citation type="submission" date="2010-10" db="EMBL/GenBank/DDBJ databases">
        <title>Complete sequence of Frankia sp. EuI1c.</title>
        <authorList>
            <consortium name="US DOE Joint Genome Institute"/>
            <person name="Lucas S."/>
            <person name="Copeland A."/>
            <person name="Lapidus A."/>
            <person name="Cheng J.-F."/>
            <person name="Bruce D."/>
            <person name="Goodwin L."/>
            <person name="Pitluck S."/>
            <person name="Chertkov O."/>
            <person name="Detter J.C."/>
            <person name="Han C."/>
            <person name="Tapia R."/>
            <person name="Land M."/>
            <person name="Hauser L."/>
            <person name="Jeffries C."/>
            <person name="Kyrpides N."/>
            <person name="Ivanova N."/>
            <person name="Mikhailova N."/>
            <person name="Beauchemin N."/>
            <person name="Sen A."/>
            <person name="Sur S.A."/>
            <person name="Gtari M."/>
            <person name="Wall L."/>
            <person name="Tisa L."/>
            <person name="Woyke T."/>
        </authorList>
    </citation>
    <scope>NUCLEOTIDE SEQUENCE [LARGE SCALE GENOMIC DNA]</scope>
    <source>
        <strain evidence="12">DSM 45817 / CECT 9037 / EuI1c</strain>
    </source>
</reference>
<keyword evidence="7" id="KW-0684">Rhamnose metabolism</keyword>
<keyword evidence="2" id="KW-0119">Carbohydrate metabolism</keyword>
<comment type="similarity">
    <text evidence="1">Belongs to the FGGY kinase family.</text>
</comment>
<dbReference type="InterPro" id="IPR013449">
    <property type="entry name" value="Rhamnulokinase"/>
</dbReference>
<dbReference type="AlphaFoldDB" id="E3J5G2"/>
<evidence type="ECO:0000256" key="5">
    <source>
        <dbReference type="ARBA" id="ARBA00022777"/>
    </source>
</evidence>
<dbReference type="InterPro" id="IPR018485">
    <property type="entry name" value="FGGY_C"/>
</dbReference>
<dbReference type="CDD" id="cd07771">
    <property type="entry name" value="ASKHA_NBD_FGGY_RhaB-like"/>
    <property type="match status" value="1"/>
</dbReference>
<dbReference type="GO" id="GO:0019301">
    <property type="term" value="P:rhamnose catabolic process"/>
    <property type="evidence" value="ECO:0007669"/>
    <property type="project" value="InterPro"/>
</dbReference>
<dbReference type="HOGENOM" id="CLU_039395_0_1_11"/>
<evidence type="ECO:0000256" key="2">
    <source>
        <dbReference type="ARBA" id="ARBA00022629"/>
    </source>
</evidence>
<evidence type="ECO:0000313" key="12">
    <source>
        <dbReference type="Proteomes" id="UP000002484"/>
    </source>
</evidence>
<evidence type="ECO:0000256" key="1">
    <source>
        <dbReference type="ARBA" id="ARBA00009156"/>
    </source>
</evidence>
<name>E3J5G2_PSEI1</name>
<keyword evidence="4" id="KW-0547">Nucleotide-binding</keyword>
<keyword evidence="2" id="KW-0859">Xylose metabolism</keyword>
<feature type="domain" description="Carbohydrate kinase FGGY C-terminal" evidence="10">
    <location>
        <begin position="257"/>
        <end position="447"/>
    </location>
</feature>
<keyword evidence="3" id="KW-0808">Transferase</keyword>
<feature type="compositionally biased region" description="Basic and acidic residues" evidence="8">
    <location>
        <begin position="480"/>
        <end position="492"/>
    </location>
</feature>
<organism evidence="11 12">
    <name type="scientific">Pseudofrankia inefficax (strain DSM 45817 / CECT 9037 / DDB 130130 / EuI1c)</name>
    <name type="common">Frankia inefficax</name>
    <dbReference type="NCBI Taxonomy" id="298654"/>
    <lineage>
        <taxon>Bacteria</taxon>
        <taxon>Bacillati</taxon>
        <taxon>Actinomycetota</taxon>
        <taxon>Actinomycetes</taxon>
        <taxon>Frankiales</taxon>
        <taxon>Frankiaceae</taxon>
        <taxon>Pseudofrankia</taxon>
    </lineage>
</organism>